<evidence type="ECO:0000313" key="4">
    <source>
        <dbReference type="Proteomes" id="UP001174936"/>
    </source>
</evidence>
<reference evidence="3" key="1">
    <citation type="submission" date="2023-06" db="EMBL/GenBank/DDBJ databases">
        <title>Genome-scale phylogeny and comparative genomics of the fungal order Sordariales.</title>
        <authorList>
            <consortium name="Lawrence Berkeley National Laboratory"/>
            <person name="Hensen N."/>
            <person name="Bonometti L."/>
            <person name="Westerberg I."/>
            <person name="Brannstrom I.O."/>
            <person name="Guillou S."/>
            <person name="Cros-Aarteil S."/>
            <person name="Calhoun S."/>
            <person name="Haridas S."/>
            <person name="Kuo A."/>
            <person name="Mondo S."/>
            <person name="Pangilinan J."/>
            <person name="Riley R."/>
            <person name="Labutti K."/>
            <person name="Andreopoulos B."/>
            <person name="Lipzen A."/>
            <person name="Chen C."/>
            <person name="Yanf M."/>
            <person name="Daum C."/>
            <person name="Ng V."/>
            <person name="Clum A."/>
            <person name="Steindorff A."/>
            <person name="Ohm R."/>
            <person name="Martin F."/>
            <person name="Silar P."/>
            <person name="Natvig D."/>
            <person name="Lalanne C."/>
            <person name="Gautier V."/>
            <person name="Ament-Velasquez S.L."/>
            <person name="Kruys A."/>
            <person name="Hutchinson M.I."/>
            <person name="Powell A.J."/>
            <person name="Barry K."/>
            <person name="Miller A.N."/>
            <person name="Grigoriev I.V."/>
            <person name="Debuchy R."/>
            <person name="Gladieux P."/>
            <person name="Thoren M.H."/>
            <person name="Johannesson H."/>
        </authorList>
    </citation>
    <scope>NUCLEOTIDE SEQUENCE</scope>
    <source>
        <strain evidence="3">SMH2532-1</strain>
    </source>
</reference>
<comment type="caution">
    <text evidence="3">The sequence shown here is derived from an EMBL/GenBank/DDBJ whole genome shotgun (WGS) entry which is preliminary data.</text>
</comment>
<dbReference type="PANTHER" id="PTHR33112">
    <property type="entry name" value="DOMAIN PROTEIN, PUTATIVE-RELATED"/>
    <property type="match status" value="1"/>
</dbReference>
<accession>A0AA39Y0Y7</accession>
<feature type="compositionally biased region" description="Basic and acidic residues" evidence="1">
    <location>
        <begin position="174"/>
        <end position="188"/>
    </location>
</feature>
<dbReference type="EMBL" id="JAULSV010000005">
    <property type="protein sequence ID" value="KAK0642882.1"/>
    <property type="molecule type" value="Genomic_DNA"/>
</dbReference>
<evidence type="ECO:0000256" key="1">
    <source>
        <dbReference type="SAM" id="MobiDB-lite"/>
    </source>
</evidence>
<dbReference type="Pfam" id="PF06985">
    <property type="entry name" value="HET"/>
    <property type="match status" value="1"/>
</dbReference>
<organism evidence="3 4">
    <name type="scientific">Cercophora newfieldiana</name>
    <dbReference type="NCBI Taxonomy" id="92897"/>
    <lineage>
        <taxon>Eukaryota</taxon>
        <taxon>Fungi</taxon>
        <taxon>Dikarya</taxon>
        <taxon>Ascomycota</taxon>
        <taxon>Pezizomycotina</taxon>
        <taxon>Sordariomycetes</taxon>
        <taxon>Sordariomycetidae</taxon>
        <taxon>Sordariales</taxon>
        <taxon>Lasiosphaeriaceae</taxon>
        <taxon>Cercophora</taxon>
    </lineage>
</organism>
<evidence type="ECO:0000313" key="3">
    <source>
        <dbReference type="EMBL" id="KAK0642882.1"/>
    </source>
</evidence>
<dbReference type="AlphaFoldDB" id="A0AA39Y0Y7"/>
<dbReference type="Proteomes" id="UP001174936">
    <property type="component" value="Unassembled WGS sequence"/>
</dbReference>
<name>A0AA39Y0Y7_9PEZI</name>
<feature type="compositionally biased region" description="Polar residues" evidence="1">
    <location>
        <begin position="154"/>
        <end position="173"/>
    </location>
</feature>
<feature type="domain" description="Heterokaryon incompatibility" evidence="2">
    <location>
        <begin position="380"/>
        <end position="539"/>
    </location>
</feature>
<proteinExistence type="predicted"/>
<dbReference type="PANTHER" id="PTHR33112:SF16">
    <property type="entry name" value="HETEROKARYON INCOMPATIBILITY DOMAIN-CONTAINING PROTEIN"/>
    <property type="match status" value="1"/>
</dbReference>
<feature type="region of interest" description="Disordered" evidence="1">
    <location>
        <begin position="128"/>
        <end position="198"/>
    </location>
</feature>
<dbReference type="InterPro" id="IPR010730">
    <property type="entry name" value="HET"/>
</dbReference>
<keyword evidence="4" id="KW-1185">Reference proteome</keyword>
<evidence type="ECO:0000259" key="2">
    <source>
        <dbReference type="Pfam" id="PF06985"/>
    </source>
</evidence>
<protein>
    <submittedName>
        <fullName evidence="3">Heterokaryon incompatibility protein-domain-containing protein</fullName>
    </submittedName>
</protein>
<gene>
    <name evidence="3" type="ORF">B0T16DRAFT_447000</name>
</gene>
<sequence length="787" mass="88145">MCLCRPQVVLELRLWSDKLPADTSEPDDTSPDIPSPQCKIGLALLKKWSANNMDSINKAKEKDAQVFGGHADISWPTAFLPFTESTAMYLRDWGFLLEAWKRYRVYKSHNRLDEVELAAILLQMQATDATPGGGNPLKRKATDSEDGCGDQAAPPSQNQKTLESDCTLQNLSWETDREKRDTADDDSVKTGPGATQSPLLADYPAGRFECCDMCKAMTGTPEGLYALLSESGYEHFNWYEIQNSLSNCALCASIWEATEYEDWESGPQGITREPIRVFAARENEPVAGLAAGEEQPLSGIQLRSLIVMIPGDTRTVTGEELHLVTSETKYISGRLGSKDLSATEVKAIHTWLKAEGIRGRGDSPPDLPRRVIEEGERAEYAALSYCWGAGAQQVTTTSSNITDHVTALPNGLGRTILDAIHVCRKIGIRFLWVDALCIIQDDDDDKLDQIARMGSLYKCSTLTIVAACAEKVTDGFLRTDFLEREASQSMPRPESLPRLKLPVFINESTFGTTYLRLENLDTTYAPEEPVFKRGWTFQELMLSPRALIFDSRHITLKSPGSAFKPLVETHVPFQTECPELPAAVFDKMDEKSDFHTSKKKSNIRRLAYEQYRIWSQVIEEYSGRNFTFFTDRLPALAGLASELARVWDDIYLAGLWRRTLIQHLAWHMSSHGSQRWNGLSKDANRTKRSGCPSWSWVAVPYPITFSSMMSRSVDAKLSRAHGSLSMHVYIPDGIKLDFVEEPLDLENCWFLYLGGADNQGDQFLIVEKFETGTSRRVGQFTTLKSTP</sequence>